<sequence>NDGNGITGPETASGAGMADVFFAPCSAFCAEKPDEDCTAVDGGCCMNYICGDLPRNCTTNDGLIYVVGDSWEESKCRICNCYYSSSSGAYESCYRNSYCSGPPHKDCISLGTPENKCCEHFSCKDTTCQHFGRYYGIGDTWTSRADPCQQCKCVKNSKNPPNIECEATKCPSPPQPYCRAITYVDECCAQSWDCTDDYLITMAKKWVKGEAVPICVFTTSSDVDIDLSFLIEGGTSVTSSAVLKKNGISEFYTCVNASVPVEAGRKATLTISGKVGEASISKSLDILTANVEKTFVQTDKFLYMPGQTVKFRILTMIGTQILVSYDDIPSVWILAPTGSRLMQWTSLKNPQGILHLEFSLAEEVEEGEYKIQVNTTGGKISSQIFRVQEYVLPRFEVTVTAPARVLSTITEIPIQVCAKYTYGKPVKGSVTIMLEQKQYYYWYGERKAISVETFNSSVNGCWNALVSTKDFNNEYISRLSVTTTFIEEGTNVEINGTTSVTVVHNMYSFRELSNEGYHKPGLPYSLKVKITREDGADIAGEIIKTCVLSSCKKFTLDKSGILDIIIPSHILGIDSSYITVDVTTTAELWIWPSGQFLHKFWIIFCHNVLFSFKFKPSTFDAIRDTRLFSR</sequence>
<dbReference type="InterPro" id="IPR013783">
    <property type="entry name" value="Ig-like_fold"/>
</dbReference>
<dbReference type="PANTHER" id="PTHR11412">
    <property type="entry name" value="MACROGLOBULIN / COMPLEMENT"/>
    <property type="match status" value="1"/>
</dbReference>
<gene>
    <name evidence="2" type="ORF">SK128_020628</name>
</gene>
<evidence type="ECO:0000313" key="2">
    <source>
        <dbReference type="EMBL" id="KAK7075825.1"/>
    </source>
</evidence>
<dbReference type="AlphaFoldDB" id="A0AAN8X0P6"/>
<dbReference type="Gene3D" id="2.60.40.1930">
    <property type="match status" value="1"/>
</dbReference>
<dbReference type="SUPFAM" id="SSF57603">
    <property type="entry name" value="FnI-like domain"/>
    <property type="match status" value="1"/>
</dbReference>
<organism evidence="2 3">
    <name type="scientific">Halocaridina rubra</name>
    <name type="common">Hawaiian red shrimp</name>
    <dbReference type="NCBI Taxonomy" id="373956"/>
    <lineage>
        <taxon>Eukaryota</taxon>
        <taxon>Metazoa</taxon>
        <taxon>Ecdysozoa</taxon>
        <taxon>Arthropoda</taxon>
        <taxon>Crustacea</taxon>
        <taxon>Multicrustacea</taxon>
        <taxon>Malacostraca</taxon>
        <taxon>Eumalacostraca</taxon>
        <taxon>Eucarida</taxon>
        <taxon>Decapoda</taxon>
        <taxon>Pleocyemata</taxon>
        <taxon>Caridea</taxon>
        <taxon>Atyoidea</taxon>
        <taxon>Atyidae</taxon>
        <taxon>Halocaridina</taxon>
    </lineage>
</organism>
<dbReference type="SMART" id="SM00214">
    <property type="entry name" value="VWC"/>
    <property type="match status" value="2"/>
</dbReference>
<dbReference type="Pfam" id="PF17791">
    <property type="entry name" value="MG3"/>
    <property type="match status" value="1"/>
</dbReference>
<dbReference type="InterPro" id="IPR001007">
    <property type="entry name" value="VWF_dom"/>
</dbReference>
<protein>
    <recommendedName>
        <fullName evidence="1">VWFC domain-containing protein</fullName>
    </recommendedName>
</protein>
<feature type="domain" description="VWFC" evidence="1">
    <location>
        <begin position="126"/>
        <end position="195"/>
    </location>
</feature>
<feature type="domain" description="VWFC" evidence="1">
    <location>
        <begin position="55"/>
        <end position="124"/>
    </location>
</feature>
<dbReference type="InterPro" id="IPR002890">
    <property type="entry name" value="MG2"/>
</dbReference>
<accession>A0AAN8X0P6</accession>
<proteinExistence type="predicted"/>
<dbReference type="Proteomes" id="UP001381693">
    <property type="component" value="Unassembled WGS sequence"/>
</dbReference>
<dbReference type="Gene3D" id="2.60.40.1940">
    <property type="match status" value="1"/>
</dbReference>
<dbReference type="PROSITE" id="PS50184">
    <property type="entry name" value="VWFC_2"/>
    <property type="match status" value="2"/>
</dbReference>
<dbReference type="Pfam" id="PF01835">
    <property type="entry name" value="MG2"/>
    <property type="match status" value="1"/>
</dbReference>
<dbReference type="InterPro" id="IPR041555">
    <property type="entry name" value="MG3"/>
</dbReference>
<dbReference type="GO" id="GO:0004866">
    <property type="term" value="F:endopeptidase inhibitor activity"/>
    <property type="evidence" value="ECO:0007669"/>
    <property type="project" value="InterPro"/>
</dbReference>
<dbReference type="PANTHER" id="PTHR11412:SF171">
    <property type="entry name" value="PREGNANCY ZONE PROTEIN-LIKE PROTEIN"/>
    <property type="match status" value="1"/>
</dbReference>
<evidence type="ECO:0000313" key="3">
    <source>
        <dbReference type="Proteomes" id="UP001381693"/>
    </source>
</evidence>
<reference evidence="2 3" key="1">
    <citation type="submission" date="2023-11" db="EMBL/GenBank/DDBJ databases">
        <title>Halocaridina rubra genome assembly.</title>
        <authorList>
            <person name="Smith C."/>
        </authorList>
    </citation>
    <scope>NUCLEOTIDE SEQUENCE [LARGE SCALE GENOMIC DNA]</scope>
    <source>
        <strain evidence="2">EP-1</strain>
        <tissue evidence="2">Whole</tissue>
    </source>
</reference>
<evidence type="ECO:0000259" key="1">
    <source>
        <dbReference type="PROSITE" id="PS50184"/>
    </source>
</evidence>
<feature type="non-terminal residue" evidence="2">
    <location>
        <position position="1"/>
    </location>
</feature>
<keyword evidence="3" id="KW-1185">Reference proteome</keyword>
<dbReference type="EMBL" id="JAXCGZ010010082">
    <property type="protein sequence ID" value="KAK7075825.1"/>
    <property type="molecule type" value="Genomic_DNA"/>
</dbReference>
<comment type="caution">
    <text evidence="2">The sequence shown here is derived from an EMBL/GenBank/DDBJ whole genome shotgun (WGS) entry which is preliminary data.</text>
</comment>
<dbReference type="InterPro" id="IPR050473">
    <property type="entry name" value="A2M/Complement_sys"/>
</dbReference>
<name>A0AAN8X0P6_HALRR</name>
<dbReference type="Gene3D" id="2.60.40.10">
    <property type="entry name" value="Immunoglobulins"/>
    <property type="match status" value="1"/>
</dbReference>